<dbReference type="EMBL" id="JXTB01000692">
    <property type="protein sequence ID" value="PON33931.1"/>
    <property type="molecule type" value="Genomic_DNA"/>
</dbReference>
<reference evidence="2" key="1">
    <citation type="submission" date="2016-06" db="EMBL/GenBank/DDBJ databases">
        <title>Parallel loss of symbiosis genes in relatives of nitrogen-fixing non-legume Parasponia.</title>
        <authorList>
            <person name="Van Velzen R."/>
            <person name="Holmer R."/>
            <person name="Bu F."/>
            <person name="Rutten L."/>
            <person name="Van Zeijl A."/>
            <person name="Liu W."/>
            <person name="Santuari L."/>
            <person name="Cao Q."/>
            <person name="Sharma T."/>
            <person name="Shen D."/>
            <person name="Roswanjaya Y."/>
            <person name="Wardhani T."/>
            <person name="Kalhor M.S."/>
            <person name="Jansen J."/>
            <person name="Van den Hoogen J."/>
            <person name="Gungor B."/>
            <person name="Hartog M."/>
            <person name="Hontelez J."/>
            <person name="Verver J."/>
            <person name="Yang W.-C."/>
            <person name="Schijlen E."/>
            <person name="Repin R."/>
            <person name="Schilthuizen M."/>
            <person name="Schranz E."/>
            <person name="Heidstra R."/>
            <person name="Miyata K."/>
            <person name="Fedorova E."/>
            <person name="Kohlen W."/>
            <person name="Bisseling T."/>
            <person name="Smit S."/>
            <person name="Geurts R."/>
        </authorList>
    </citation>
    <scope>NUCLEOTIDE SEQUENCE [LARGE SCALE GENOMIC DNA]</scope>
    <source>
        <strain evidence="2">cv. WU1-14</strain>
    </source>
</reference>
<evidence type="ECO:0000313" key="2">
    <source>
        <dbReference type="Proteomes" id="UP000237105"/>
    </source>
</evidence>
<accession>A0A2P5ABP0</accession>
<protein>
    <submittedName>
        <fullName evidence="1">Uncharacterized protein</fullName>
    </submittedName>
</protein>
<dbReference type="AlphaFoldDB" id="A0A2P5ABP0"/>
<evidence type="ECO:0000313" key="1">
    <source>
        <dbReference type="EMBL" id="PON33931.1"/>
    </source>
</evidence>
<proteinExistence type="predicted"/>
<keyword evidence="2" id="KW-1185">Reference proteome</keyword>
<sequence>MTKYLAKVEELLLTLIWYNITKVPRIDNAENNSPTTLIFRLVDGILEKVQIETLSKRSI</sequence>
<organism evidence="1 2">
    <name type="scientific">Parasponia andersonii</name>
    <name type="common">Sponia andersonii</name>
    <dbReference type="NCBI Taxonomy" id="3476"/>
    <lineage>
        <taxon>Eukaryota</taxon>
        <taxon>Viridiplantae</taxon>
        <taxon>Streptophyta</taxon>
        <taxon>Embryophyta</taxon>
        <taxon>Tracheophyta</taxon>
        <taxon>Spermatophyta</taxon>
        <taxon>Magnoliopsida</taxon>
        <taxon>eudicotyledons</taxon>
        <taxon>Gunneridae</taxon>
        <taxon>Pentapetalae</taxon>
        <taxon>rosids</taxon>
        <taxon>fabids</taxon>
        <taxon>Rosales</taxon>
        <taxon>Cannabaceae</taxon>
        <taxon>Parasponia</taxon>
    </lineage>
</organism>
<comment type="caution">
    <text evidence="1">The sequence shown here is derived from an EMBL/GenBank/DDBJ whole genome shotgun (WGS) entry which is preliminary data.</text>
</comment>
<dbReference type="Proteomes" id="UP000237105">
    <property type="component" value="Unassembled WGS sequence"/>
</dbReference>
<name>A0A2P5ABP0_PARAD</name>
<gene>
    <name evidence="1" type="ORF">PanWU01x14_348650</name>
</gene>